<gene>
    <name evidence="1" type="ORF">DILT_LOCUS14683</name>
</gene>
<proteinExistence type="predicted"/>
<sequence length="124" mass="14350">MVFWLALEKAANPGSNLDFLTYDEASHRHCTNLLVHMVDFIGIDGRTIILLRQKCLVVKDDFFAAILRIFFSFRPRFLVRENEASSPAAFIEIDCRTITIGRKSPNFNPRHHGLQKDHFISPYQ</sequence>
<accession>A0A3P7Q591</accession>
<protein>
    <submittedName>
        <fullName evidence="1">Uncharacterized protein</fullName>
    </submittedName>
</protein>
<name>A0A3P7Q591_DIBLA</name>
<evidence type="ECO:0000313" key="1">
    <source>
        <dbReference type="EMBL" id="VDN25756.1"/>
    </source>
</evidence>
<dbReference type="EMBL" id="UYRU01075352">
    <property type="protein sequence ID" value="VDN25756.1"/>
    <property type="molecule type" value="Genomic_DNA"/>
</dbReference>
<organism evidence="1 2">
    <name type="scientific">Dibothriocephalus latus</name>
    <name type="common">Fish tapeworm</name>
    <name type="synonym">Diphyllobothrium latum</name>
    <dbReference type="NCBI Taxonomy" id="60516"/>
    <lineage>
        <taxon>Eukaryota</taxon>
        <taxon>Metazoa</taxon>
        <taxon>Spiralia</taxon>
        <taxon>Lophotrochozoa</taxon>
        <taxon>Platyhelminthes</taxon>
        <taxon>Cestoda</taxon>
        <taxon>Eucestoda</taxon>
        <taxon>Diphyllobothriidea</taxon>
        <taxon>Diphyllobothriidae</taxon>
        <taxon>Dibothriocephalus</taxon>
    </lineage>
</organism>
<dbReference type="AlphaFoldDB" id="A0A3P7Q591"/>
<evidence type="ECO:0000313" key="2">
    <source>
        <dbReference type="Proteomes" id="UP000281553"/>
    </source>
</evidence>
<reference evidence="1 2" key="1">
    <citation type="submission" date="2018-11" db="EMBL/GenBank/DDBJ databases">
        <authorList>
            <consortium name="Pathogen Informatics"/>
        </authorList>
    </citation>
    <scope>NUCLEOTIDE SEQUENCE [LARGE SCALE GENOMIC DNA]</scope>
</reference>
<dbReference type="Proteomes" id="UP000281553">
    <property type="component" value="Unassembled WGS sequence"/>
</dbReference>
<keyword evidence="2" id="KW-1185">Reference proteome</keyword>